<comment type="caution">
    <text evidence="8">The sequence shown here is derived from an EMBL/GenBank/DDBJ whole genome shotgun (WGS) entry which is preliminary data.</text>
</comment>
<dbReference type="SUPFAM" id="SSF53335">
    <property type="entry name" value="S-adenosyl-L-methionine-dependent methyltransferases"/>
    <property type="match status" value="1"/>
</dbReference>
<dbReference type="PANTHER" id="PTHR31760">
    <property type="entry name" value="S-ADENOSYL-L-METHIONINE-DEPENDENT METHYLTRANSFERASES SUPERFAMILY PROTEIN"/>
    <property type="match status" value="1"/>
</dbReference>
<gene>
    <name evidence="6 8" type="primary">rsmG</name>
    <name evidence="8" type="ORF">GFC01_13190</name>
</gene>
<dbReference type="Proteomes" id="UP000441717">
    <property type="component" value="Unassembled WGS sequence"/>
</dbReference>
<accession>A0A6N7ISU2</accession>
<proteinExistence type="inferred from homology"/>
<dbReference type="NCBIfam" id="TIGR00138">
    <property type="entry name" value="rsmG_gidB"/>
    <property type="match status" value="1"/>
</dbReference>
<dbReference type="PIRSF" id="PIRSF003078">
    <property type="entry name" value="GidB"/>
    <property type="match status" value="1"/>
</dbReference>
<dbReference type="FunFam" id="3.40.50.150:FF:000041">
    <property type="entry name" value="Ribosomal RNA small subunit methyltransferase G"/>
    <property type="match status" value="1"/>
</dbReference>
<protein>
    <recommendedName>
        <fullName evidence="6">Ribosomal RNA small subunit methyltransferase G</fullName>
        <ecNumber evidence="6">2.1.1.-</ecNumber>
    </recommendedName>
    <alternativeName>
        <fullName evidence="6">16S rRNA 7-methylguanosine methyltransferase</fullName>
        <shortName evidence="6">16S rRNA m7G methyltransferase</shortName>
    </alternativeName>
</protein>
<comment type="function">
    <text evidence="6">Specifically methylates the N7 position of a guanine in 16S rRNA.</text>
</comment>
<reference evidence="8 9" key="1">
    <citation type="submission" date="2019-10" db="EMBL/GenBank/DDBJ databases">
        <title>Comparative genomics of sulfur disproportionating microorganisms.</title>
        <authorList>
            <person name="Ward L.M."/>
            <person name="Bertran E."/>
            <person name="Johnston D."/>
        </authorList>
    </citation>
    <scope>NUCLEOTIDE SEQUENCE [LARGE SCALE GENOMIC DNA]</scope>
    <source>
        <strain evidence="8 9">DSM 14055</strain>
    </source>
</reference>
<keyword evidence="1 6" id="KW-0963">Cytoplasm</keyword>
<evidence type="ECO:0000313" key="9">
    <source>
        <dbReference type="Proteomes" id="UP000441717"/>
    </source>
</evidence>
<keyword evidence="2 6" id="KW-0698">rRNA processing</keyword>
<dbReference type="PANTHER" id="PTHR31760:SF0">
    <property type="entry name" value="S-ADENOSYL-L-METHIONINE-DEPENDENT METHYLTRANSFERASES SUPERFAMILY PROTEIN"/>
    <property type="match status" value="1"/>
</dbReference>
<feature type="region of interest" description="Disordered" evidence="7">
    <location>
        <begin position="229"/>
        <end position="253"/>
    </location>
</feature>
<dbReference type="InterPro" id="IPR029063">
    <property type="entry name" value="SAM-dependent_MTases_sf"/>
</dbReference>
<evidence type="ECO:0000256" key="7">
    <source>
        <dbReference type="SAM" id="MobiDB-lite"/>
    </source>
</evidence>
<feature type="binding site" evidence="6">
    <location>
        <position position="82"/>
    </location>
    <ligand>
        <name>S-adenosyl-L-methionine</name>
        <dbReference type="ChEBI" id="CHEBI:59789"/>
    </ligand>
</feature>
<name>A0A6N7ISU2_9FIRM</name>
<evidence type="ECO:0000256" key="4">
    <source>
        <dbReference type="ARBA" id="ARBA00022679"/>
    </source>
</evidence>
<dbReference type="HAMAP" id="MF_00074">
    <property type="entry name" value="16SrRNA_methyltr_G"/>
    <property type="match status" value="1"/>
</dbReference>
<evidence type="ECO:0000256" key="2">
    <source>
        <dbReference type="ARBA" id="ARBA00022552"/>
    </source>
</evidence>
<keyword evidence="3 6" id="KW-0489">Methyltransferase</keyword>
<dbReference type="RefSeq" id="WP_152947671.1">
    <property type="nucleotide sequence ID" value="NZ_WHYR01000041.1"/>
</dbReference>
<dbReference type="GO" id="GO:0070043">
    <property type="term" value="F:rRNA (guanine-N7-)-methyltransferase activity"/>
    <property type="evidence" value="ECO:0007669"/>
    <property type="project" value="UniProtKB-UniRule"/>
</dbReference>
<dbReference type="EMBL" id="WHYR01000041">
    <property type="protein sequence ID" value="MQL53195.1"/>
    <property type="molecule type" value="Genomic_DNA"/>
</dbReference>
<feature type="binding site" evidence="6">
    <location>
        <position position="152"/>
    </location>
    <ligand>
        <name>S-adenosyl-L-methionine</name>
        <dbReference type="ChEBI" id="CHEBI:59789"/>
    </ligand>
</feature>
<evidence type="ECO:0000256" key="1">
    <source>
        <dbReference type="ARBA" id="ARBA00022490"/>
    </source>
</evidence>
<comment type="caution">
    <text evidence="6">Lacks conserved residue(s) required for the propagation of feature annotation.</text>
</comment>
<evidence type="ECO:0000256" key="3">
    <source>
        <dbReference type="ARBA" id="ARBA00022603"/>
    </source>
</evidence>
<evidence type="ECO:0000256" key="6">
    <source>
        <dbReference type="HAMAP-Rule" id="MF_00074"/>
    </source>
</evidence>
<dbReference type="EC" id="2.1.1.-" evidence="6"/>
<feature type="binding site" evidence="6">
    <location>
        <begin position="133"/>
        <end position="134"/>
    </location>
    <ligand>
        <name>S-adenosyl-L-methionine</name>
        <dbReference type="ChEBI" id="CHEBI:59789"/>
    </ligand>
</feature>
<dbReference type="GO" id="GO:0005829">
    <property type="term" value="C:cytosol"/>
    <property type="evidence" value="ECO:0007669"/>
    <property type="project" value="TreeGrafter"/>
</dbReference>
<organism evidence="8 9">
    <name type="scientific">Desulfofundulus thermobenzoicus</name>
    <dbReference type="NCBI Taxonomy" id="29376"/>
    <lineage>
        <taxon>Bacteria</taxon>
        <taxon>Bacillati</taxon>
        <taxon>Bacillota</taxon>
        <taxon>Clostridia</taxon>
        <taxon>Eubacteriales</taxon>
        <taxon>Peptococcaceae</taxon>
        <taxon>Desulfofundulus</taxon>
    </lineage>
</organism>
<evidence type="ECO:0000256" key="5">
    <source>
        <dbReference type="ARBA" id="ARBA00022691"/>
    </source>
</evidence>
<keyword evidence="4 6" id="KW-0808">Transferase</keyword>
<evidence type="ECO:0000313" key="8">
    <source>
        <dbReference type="EMBL" id="MQL53195.1"/>
    </source>
</evidence>
<dbReference type="AlphaFoldDB" id="A0A6N7ISU2"/>
<sequence length="253" mass="27824">MNDAIILKQALWAGLAQWKITVDDRMLQKFCLYYELLRDWNKRINLTAIIAPEEVAVKHFLDSLSILTMLSPPDGLKMVDIGSGAGFPGLPLKIVRPDMEITLVESVGKKVLFLREVVNRLNLNGVVIYAGRAEEGAREPALRGAFQLAAARAVAALPVLTEYALPFLQKGGLFLALKGPKVEGEVAACARALELLGGKIRDIKSFVLPVIPEERTMVIMEKVAGTPEKYPRRPGIPARRPLQEKGCGHTARH</sequence>
<dbReference type="Pfam" id="PF02527">
    <property type="entry name" value="GidB"/>
    <property type="match status" value="1"/>
</dbReference>
<keyword evidence="9" id="KW-1185">Reference proteome</keyword>
<keyword evidence="5 6" id="KW-0949">S-adenosyl-L-methionine</keyword>
<feature type="binding site" evidence="6">
    <location>
        <position position="87"/>
    </location>
    <ligand>
        <name>S-adenosyl-L-methionine</name>
        <dbReference type="ChEBI" id="CHEBI:59789"/>
    </ligand>
</feature>
<comment type="similarity">
    <text evidence="6">Belongs to the methyltransferase superfamily. RNA methyltransferase RsmG family.</text>
</comment>
<comment type="subcellular location">
    <subcellularLocation>
        <location evidence="6">Cytoplasm</location>
    </subcellularLocation>
</comment>
<dbReference type="Gene3D" id="3.40.50.150">
    <property type="entry name" value="Vaccinia Virus protein VP39"/>
    <property type="match status" value="1"/>
</dbReference>
<dbReference type="InterPro" id="IPR003682">
    <property type="entry name" value="rRNA_ssu_MeTfrase_G"/>
</dbReference>
<dbReference type="OrthoDB" id="9808773at2"/>